<dbReference type="AlphaFoldDB" id="A0AAD7ZPC9"/>
<evidence type="ECO:0000313" key="1">
    <source>
        <dbReference type="EMBL" id="KAJ9584375.1"/>
    </source>
</evidence>
<accession>A0AAD7ZPC9</accession>
<sequence length="100" mass="11436">YKDTQWTYDSQHVTVTIFTIITKTKNRQVVPFHKHAPCLRAHEKGPIGGLLTKLTLLQKLQTVSIVVKQYTPPNGSRSFLANLLINEFYGQRDEKIVLSI</sequence>
<feature type="non-terminal residue" evidence="1">
    <location>
        <position position="100"/>
    </location>
</feature>
<dbReference type="EMBL" id="JASPKZ010007424">
    <property type="protein sequence ID" value="KAJ9584375.1"/>
    <property type="molecule type" value="Genomic_DNA"/>
</dbReference>
<gene>
    <name evidence="1" type="ORF">L9F63_021286</name>
</gene>
<evidence type="ECO:0000313" key="2">
    <source>
        <dbReference type="Proteomes" id="UP001233999"/>
    </source>
</evidence>
<feature type="non-terminal residue" evidence="1">
    <location>
        <position position="1"/>
    </location>
</feature>
<protein>
    <submittedName>
        <fullName evidence="1">Uncharacterized protein</fullName>
    </submittedName>
</protein>
<keyword evidence="2" id="KW-1185">Reference proteome</keyword>
<organism evidence="1 2">
    <name type="scientific">Diploptera punctata</name>
    <name type="common">Pacific beetle cockroach</name>
    <dbReference type="NCBI Taxonomy" id="6984"/>
    <lineage>
        <taxon>Eukaryota</taxon>
        <taxon>Metazoa</taxon>
        <taxon>Ecdysozoa</taxon>
        <taxon>Arthropoda</taxon>
        <taxon>Hexapoda</taxon>
        <taxon>Insecta</taxon>
        <taxon>Pterygota</taxon>
        <taxon>Neoptera</taxon>
        <taxon>Polyneoptera</taxon>
        <taxon>Dictyoptera</taxon>
        <taxon>Blattodea</taxon>
        <taxon>Blaberoidea</taxon>
        <taxon>Blaberidae</taxon>
        <taxon>Diplopterinae</taxon>
        <taxon>Diploptera</taxon>
    </lineage>
</organism>
<proteinExistence type="predicted"/>
<comment type="caution">
    <text evidence="1">The sequence shown here is derived from an EMBL/GenBank/DDBJ whole genome shotgun (WGS) entry which is preliminary data.</text>
</comment>
<reference evidence="1" key="1">
    <citation type="journal article" date="2023" name="IScience">
        <title>Live-bearing cockroach genome reveals convergent evolutionary mechanisms linked to viviparity in insects and beyond.</title>
        <authorList>
            <person name="Fouks B."/>
            <person name="Harrison M.C."/>
            <person name="Mikhailova A.A."/>
            <person name="Marchal E."/>
            <person name="English S."/>
            <person name="Carruthers M."/>
            <person name="Jennings E.C."/>
            <person name="Chiamaka E.L."/>
            <person name="Frigard R.A."/>
            <person name="Pippel M."/>
            <person name="Attardo G.M."/>
            <person name="Benoit J.B."/>
            <person name="Bornberg-Bauer E."/>
            <person name="Tobe S.S."/>
        </authorList>
    </citation>
    <scope>NUCLEOTIDE SEQUENCE</scope>
    <source>
        <strain evidence="1">Stay&amp;Tobe</strain>
    </source>
</reference>
<dbReference type="Proteomes" id="UP001233999">
    <property type="component" value="Unassembled WGS sequence"/>
</dbReference>
<name>A0AAD7ZPC9_DIPPU</name>
<reference evidence="1" key="2">
    <citation type="submission" date="2023-05" db="EMBL/GenBank/DDBJ databases">
        <authorList>
            <person name="Fouks B."/>
        </authorList>
    </citation>
    <scope>NUCLEOTIDE SEQUENCE</scope>
    <source>
        <strain evidence="1">Stay&amp;Tobe</strain>
        <tissue evidence="1">Testes</tissue>
    </source>
</reference>